<gene>
    <name evidence="1" type="ORF">COI69_03915</name>
</gene>
<organism evidence="1 2">
    <name type="scientific">Bacillus cereus</name>
    <dbReference type="NCBI Taxonomy" id="1396"/>
    <lineage>
        <taxon>Bacteria</taxon>
        <taxon>Bacillati</taxon>
        <taxon>Bacillota</taxon>
        <taxon>Bacilli</taxon>
        <taxon>Bacillales</taxon>
        <taxon>Bacillaceae</taxon>
        <taxon>Bacillus</taxon>
        <taxon>Bacillus cereus group</taxon>
    </lineage>
</organism>
<dbReference type="RefSeq" id="WP_098773508.1">
    <property type="nucleotide sequence ID" value="NZ_NUQH01000032.1"/>
</dbReference>
<name>A0A9X7EB11_BACCE</name>
<proteinExistence type="predicted"/>
<evidence type="ECO:0000313" key="1">
    <source>
        <dbReference type="EMBL" id="PHG83932.1"/>
    </source>
</evidence>
<accession>A0A9X7EB11</accession>
<sequence>MKRIQLTDGQPTSVRREDLKSGAVELLEIIKTACLNSSLSYVEVNKALHVVDEELYKRAINSSCEKSLN</sequence>
<evidence type="ECO:0000313" key="2">
    <source>
        <dbReference type="Proteomes" id="UP000225135"/>
    </source>
</evidence>
<dbReference type="AlphaFoldDB" id="A0A9X7EB11"/>
<reference evidence="1 2" key="1">
    <citation type="submission" date="2017-09" db="EMBL/GenBank/DDBJ databases">
        <title>Large-scale bioinformatics analysis of Bacillus genomes uncovers conserved roles of natural products in bacterial physiology.</title>
        <authorList>
            <consortium name="Agbiome Team Llc"/>
            <person name="Bleich R.M."/>
            <person name="Grubbs K.J."/>
            <person name="Santa Maria K.C."/>
            <person name="Allen S.E."/>
            <person name="Farag S."/>
            <person name="Shank E.A."/>
            <person name="Bowers A."/>
        </authorList>
    </citation>
    <scope>NUCLEOTIDE SEQUENCE [LARGE SCALE GENOMIC DNA]</scope>
    <source>
        <strain evidence="1 2">AFS029792</strain>
    </source>
</reference>
<comment type="caution">
    <text evidence="1">The sequence shown here is derived from an EMBL/GenBank/DDBJ whole genome shotgun (WGS) entry which is preliminary data.</text>
</comment>
<dbReference type="EMBL" id="NUUR01000009">
    <property type="protein sequence ID" value="PHG83932.1"/>
    <property type="molecule type" value="Genomic_DNA"/>
</dbReference>
<protein>
    <submittedName>
        <fullName evidence="1">Uncharacterized protein</fullName>
    </submittedName>
</protein>
<dbReference type="Proteomes" id="UP000225135">
    <property type="component" value="Unassembled WGS sequence"/>
</dbReference>